<dbReference type="Pfam" id="PF05838">
    <property type="entry name" value="Glyco_hydro_108"/>
    <property type="match status" value="1"/>
</dbReference>
<keyword evidence="3" id="KW-0378">Hydrolase</keyword>
<dbReference type="InterPro" id="IPR023346">
    <property type="entry name" value="Lysozyme-like_dom_sf"/>
</dbReference>
<evidence type="ECO:0000259" key="2">
    <source>
        <dbReference type="Pfam" id="PF09374"/>
    </source>
</evidence>
<keyword evidence="4" id="KW-1185">Reference proteome</keyword>
<protein>
    <submittedName>
        <fullName evidence="3">Glycoside hydrolase family 108 protein</fullName>
    </submittedName>
</protein>
<reference evidence="4" key="1">
    <citation type="journal article" date="2019" name="Int. J. Syst. Evol. Microbiol.">
        <title>The Global Catalogue of Microorganisms (GCM) 10K type strain sequencing project: providing services to taxonomists for standard genome sequencing and annotation.</title>
        <authorList>
            <consortium name="The Broad Institute Genomics Platform"/>
            <consortium name="The Broad Institute Genome Sequencing Center for Infectious Disease"/>
            <person name="Wu L."/>
            <person name="Ma J."/>
        </authorList>
    </citation>
    <scope>NUCLEOTIDE SEQUENCE [LARGE SCALE GENOMIC DNA]</scope>
    <source>
        <strain evidence="4">CCUG 66188</strain>
    </source>
</reference>
<dbReference type="SUPFAM" id="SSF53955">
    <property type="entry name" value="Lysozyme-like"/>
    <property type="match status" value="1"/>
</dbReference>
<dbReference type="Proteomes" id="UP001596023">
    <property type="component" value="Unassembled WGS sequence"/>
</dbReference>
<gene>
    <name evidence="3" type="ORF">ACFO6W_00050</name>
</gene>
<accession>A0ABV9KQK5</accession>
<dbReference type="Pfam" id="PF09374">
    <property type="entry name" value="PG_binding_3"/>
    <property type="match status" value="1"/>
</dbReference>
<organism evidence="3 4">
    <name type="scientific">Dysgonomonas termitidis</name>
    <dbReference type="NCBI Taxonomy" id="1516126"/>
    <lineage>
        <taxon>Bacteria</taxon>
        <taxon>Pseudomonadati</taxon>
        <taxon>Bacteroidota</taxon>
        <taxon>Bacteroidia</taxon>
        <taxon>Bacteroidales</taxon>
        <taxon>Dysgonomonadaceae</taxon>
        <taxon>Dysgonomonas</taxon>
    </lineage>
</organism>
<dbReference type="InterPro" id="IPR008565">
    <property type="entry name" value="TtsA-like_GH18_dom"/>
</dbReference>
<evidence type="ECO:0000259" key="1">
    <source>
        <dbReference type="Pfam" id="PF05838"/>
    </source>
</evidence>
<sequence length="174" mass="19803">MAKIELLIPVIFKWAGGWADHKNDKGGKTNMDVTLATWKQVGYDKDGDGDIDADDLKLITRQDVVDVLRKYYWNKWKADQINNQSIANILVDWVWGSGIHGVKIPQRILGVTADGIVGPKTLAALNSYPDQAGLFTKIFQARKVFIDDLVKRDPTQMVFYKGWINRLNDYKYSN</sequence>
<dbReference type="InterPro" id="IPR018247">
    <property type="entry name" value="EF_Hand_1_Ca_BS"/>
</dbReference>
<dbReference type="PROSITE" id="PS00018">
    <property type="entry name" value="EF_HAND_1"/>
    <property type="match status" value="1"/>
</dbReference>
<proteinExistence type="predicted"/>
<feature type="domain" description="Peptidoglycan binding" evidence="2">
    <location>
        <begin position="100"/>
        <end position="167"/>
    </location>
</feature>
<evidence type="ECO:0000313" key="4">
    <source>
        <dbReference type="Proteomes" id="UP001596023"/>
    </source>
</evidence>
<dbReference type="InterPro" id="IPR018537">
    <property type="entry name" value="Peptidoglycan-bd_3"/>
</dbReference>
<evidence type="ECO:0000313" key="3">
    <source>
        <dbReference type="EMBL" id="MFC4672074.1"/>
    </source>
</evidence>
<feature type="domain" description="TtsA-like Glycoside hydrolase family 108" evidence="1">
    <location>
        <begin position="10"/>
        <end position="98"/>
    </location>
</feature>
<name>A0ABV9KQK5_9BACT</name>
<dbReference type="Gene3D" id="1.20.141.10">
    <property type="entry name" value="Chitosanase, subunit A, domain 1"/>
    <property type="match status" value="1"/>
</dbReference>
<dbReference type="RefSeq" id="WP_379993258.1">
    <property type="nucleotide sequence ID" value="NZ_JBHSGN010000002.1"/>
</dbReference>
<dbReference type="GO" id="GO:0016787">
    <property type="term" value="F:hydrolase activity"/>
    <property type="evidence" value="ECO:0007669"/>
    <property type="project" value="UniProtKB-KW"/>
</dbReference>
<comment type="caution">
    <text evidence="3">The sequence shown here is derived from an EMBL/GenBank/DDBJ whole genome shotgun (WGS) entry which is preliminary data.</text>
</comment>
<dbReference type="EMBL" id="JBHSGN010000002">
    <property type="protein sequence ID" value="MFC4672074.1"/>
    <property type="molecule type" value="Genomic_DNA"/>
</dbReference>